<dbReference type="PROSITE" id="PS00866">
    <property type="entry name" value="CPSASE_1"/>
    <property type="match status" value="1"/>
</dbReference>
<dbReference type="AlphaFoldDB" id="R0JA03"/>
<evidence type="ECO:0000256" key="1">
    <source>
        <dbReference type="ARBA" id="ARBA00022598"/>
    </source>
</evidence>
<dbReference type="Gene3D" id="3.30.470.20">
    <property type="entry name" value="ATP-grasp fold, B domain"/>
    <property type="match status" value="2"/>
</dbReference>
<accession>R0JA03</accession>
<dbReference type="PROSITE" id="PS00867">
    <property type="entry name" value="CPSASE_2"/>
    <property type="match status" value="1"/>
</dbReference>
<proteinExistence type="predicted"/>
<keyword evidence="7" id="KW-1185">Reference proteome</keyword>
<protein>
    <submittedName>
        <fullName evidence="6">CAD protein</fullName>
    </submittedName>
</protein>
<dbReference type="SUPFAM" id="SSF56059">
    <property type="entry name" value="Glutathione synthetase ATP-binding domain-like"/>
    <property type="match status" value="2"/>
</dbReference>
<sequence length="158" mass="16622">MLRRTAVKVVQHLGIVGECNIQFALNPESEQYYIIEVNARLSRSSALASKATGYPSAKHFCGTVGYPCVVRPSYVLSGAAMNVAYSDSDLEKFLSNAVAVSKEQPVVISKFIQEAKVGRGSCSPGVAAVPREPGPSSAPCRAVTVCSPTGDRCGRGGL</sequence>
<dbReference type="GO" id="GO:0006228">
    <property type="term" value="P:UTP biosynthetic process"/>
    <property type="evidence" value="ECO:0007669"/>
    <property type="project" value="TreeGrafter"/>
</dbReference>
<dbReference type="GO" id="GO:0004070">
    <property type="term" value="F:aspartate carbamoyltransferase activity"/>
    <property type="evidence" value="ECO:0007669"/>
    <property type="project" value="TreeGrafter"/>
</dbReference>
<dbReference type="GO" id="GO:0005829">
    <property type="term" value="C:cytosol"/>
    <property type="evidence" value="ECO:0007669"/>
    <property type="project" value="TreeGrafter"/>
</dbReference>
<dbReference type="GO" id="GO:0004088">
    <property type="term" value="F:carbamoyl-phosphate synthase (glutamine-hydrolyzing) activity"/>
    <property type="evidence" value="ECO:0007669"/>
    <property type="project" value="TreeGrafter"/>
</dbReference>
<dbReference type="GO" id="GO:0006541">
    <property type="term" value="P:glutamine metabolic process"/>
    <property type="evidence" value="ECO:0007669"/>
    <property type="project" value="TreeGrafter"/>
</dbReference>
<dbReference type="EMBL" id="KB745441">
    <property type="protein sequence ID" value="EOA93796.1"/>
    <property type="molecule type" value="Genomic_DNA"/>
</dbReference>
<name>R0JA03_ANAPL</name>
<dbReference type="PANTHER" id="PTHR11405">
    <property type="entry name" value="CARBAMOYLTRANSFERASE FAMILY MEMBER"/>
    <property type="match status" value="1"/>
</dbReference>
<dbReference type="PANTHER" id="PTHR11405:SF5">
    <property type="entry name" value="CAD PROTEIN"/>
    <property type="match status" value="1"/>
</dbReference>
<evidence type="ECO:0000256" key="2">
    <source>
        <dbReference type="ARBA" id="ARBA00022741"/>
    </source>
</evidence>
<dbReference type="GO" id="GO:0004151">
    <property type="term" value="F:dihydroorotase activity"/>
    <property type="evidence" value="ECO:0007669"/>
    <property type="project" value="TreeGrafter"/>
</dbReference>
<dbReference type="Proteomes" id="UP000296049">
    <property type="component" value="Unassembled WGS sequence"/>
</dbReference>
<dbReference type="GO" id="GO:0046872">
    <property type="term" value="F:metal ion binding"/>
    <property type="evidence" value="ECO:0007669"/>
    <property type="project" value="InterPro"/>
</dbReference>
<keyword evidence="1" id="KW-0436">Ligase</keyword>
<evidence type="ECO:0000313" key="7">
    <source>
        <dbReference type="Proteomes" id="UP000296049"/>
    </source>
</evidence>
<dbReference type="GO" id="GO:0005524">
    <property type="term" value="F:ATP binding"/>
    <property type="evidence" value="ECO:0007669"/>
    <property type="project" value="UniProtKB-UniRule"/>
</dbReference>
<evidence type="ECO:0000256" key="4">
    <source>
        <dbReference type="PROSITE-ProRule" id="PRU00409"/>
    </source>
</evidence>
<dbReference type="GO" id="GO:0006207">
    <property type="term" value="P:'de novo' pyrimidine nucleobase biosynthetic process"/>
    <property type="evidence" value="ECO:0007669"/>
    <property type="project" value="TreeGrafter"/>
</dbReference>
<evidence type="ECO:0000259" key="5">
    <source>
        <dbReference type="PROSITE" id="PS50975"/>
    </source>
</evidence>
<gene>
    <name evidence="6" type="ORF">Anapl_18764</name>
</gene>
<feature type="domain" description="ATP-grasp" evidence="5">
    <location>
        <begin position="2"/>
        <end position="65"/>
    </location>
</feature>
<evidence type="ECO:0000313" key="6">
    <source>
        <dbReference type="EMBL" id="EOA93796.1"/>
    </source>
</evidence>
<keyword evidence="3 4" id="KW-0067">ATP-binding</keyword>
<evidence type="ECO:0000256" key="3">
    <source>
        <dbReference type="ARBA" id="ARBA00022840"/>
    </source>
</evidence>
<dbReference type="GO" id="GO:0019240">
    <property type="term" value="P:citrulline biosynthetic process"/>
    <property type="evidence" value="ECO:0007669"/>
    <property type="project" value="TreeGrafter"/>
</dbReference>
<reference evidence="7" key="1">
    <citation type="journal article" date="2013" name="Nat. Genet.">
        <title>The duck genome and transcriptome provide insight into an avian influenza virus reservoir species.</title>
        <authorList>
            <person name="Huang Y."/>
            <person name="Li Y."/>
            <person name="Burt D.W."/>
            <person name="Chen H."/>
            <person name="Zhang Y."/>
            <person name="Qian W."/>
            <person name="Kim H."/>
            <person name="Gan S."/>
            <person name="Zhao Y."/>
            <person name="Li J."/>
            <person name="Yi K."/>
            <person name="Feng H."/>
            <person name="Zhu P."/>
            <person name="Li B."/>
            <person name="Liu Q."/>
            <person name="Fairley S."/>
            <person name="Magor K.E."/>
            <person name="Du Z."/>
            <person name="Hu X."/>
            <person name="Goodman L."/>
            <person name="Tafer H."/>
            <person name="Vignal A."/>
            <person name="Lee T."/>
            <person name="Kim K.W."/>
            <person name="Sheng Z."/>
            <person name="An Y."/>
            <person name="Searle S."/>
            <person name="Herrero J."/>
            <person name="Groenen M.A."/>
            <person name="Crooijmans R.P."/>
            <person name="Faraut T."/>
            <person name="Cai Q."/>
            <person name="Webster R.G."/>
            <person name="Aldridge J.R."/>
            <person name="Warren W.C."/>
            <person name="Bartschat S."/>
            <person name="Kehr S."/>
            <person name="Marz M."/>
            <person name="Stadler P.F."/>
            <person name="Smith J."/>
            <person name="Kraus R.H."/>
            <person name="Zhao Y."/>
            <person name="Ren L."/>
            <person name="Fei J."/>
            <person name="Morisson M."/>
            <person name="Kaiser P."/>
            <person name="Griffin D.K."/>
            <person name="Rao M."/>
            <person name="Pitel F."/>
            <person name="Wang J."/>
            <person name="Li N."/>
        </authorList>
    </citation>
    <scope>NUCLEOTIDE SEQUENCE [LARGE SCALE GENOMIC DNA]</scope>
</reference>
<dbReference type="InterPro" id="IPR011761">
    <property type="entry name" value="ATP-grasp"/>
</dbReference>
<organism evidence="6 7">
    <name type="scientific">Anas platyrhynchos</name>
    <name type="common">Mallard</name>
    <name type="synonym">Anas boschas</name>
    <dbReference type="NCBI Taxonomy" id="8839"/>
    <lineage>
        <taxon>Eukaryota</taxon>
        <taxon>Metazoa</taxon>
        <taxon>Chordata</taxon>
        <taxon>Craniata</taxon>
        <taxon>Vertebrata</taxon>
        <taxon>Euteleostomi</taxon>
        <taxon>Archelosauria</taxon>
        <taxon>Archosauria</taxon>
        <taxon>Dinosauria</taxon>
        <taxon>Saurischia</taxon>
        <taxon>Theropoda</taxon>
        <taxon>Coelurosauria</taxon>
        <taxon>Aves</taxon>
        <taxon>Neognathae</taxon>
        <taxon>Galloanserae</taxon>
        <taxon>Anseriformes</taxon>
        <taxon>Anatidae</taxon>
        <taxon>Anatinae</taxon>
        <taxon>Anas</taxon>
    </lineage>
</organism>
<keyword evidence="2 4" id="KW-0547">Nucleotide-binding</keyword>
<dbReference type="Pfam" id="PF02786">
    <property type="entry name" value="CPSase_L_D2"/>
    <property type="match status" value="1"/>
</dbReference>
<dbReference type="PROSITE" id="PS50975">
    <property type="entry name" value="ATP_GRASP"/>
    <property type="match status" value="1"/>
</dbReference>
<dbReference type="InterPro" id="IPR005479">
    <property type="entry name" value="CPAse_ATP-bd"/>
</dbReference>